<keyword evidence="7" id="KW-1185">Reference proteome</keyword>
<evidence type="ECO:0000256" key="5">
    <source>
        <dbReference type="SAM" id="Phobius"/>
    </source>
</evidence>
<gene>
    <name evidence="6" type="ORF">KQI89_01515</name>
</gene>
<organism evidence="6 7">
    <name type="scientific">Clostridium simiarum</name>
    <dbReference type="NCBI Taxonomy" id="2841506"/>
    <lineage>
        <taxon>Bacteria</taxon>
        <taxon>Bacillati</taxon>
        <taxon>Bacillota</taxon>
        <taxon>Clostridia</taxon>
        <taxon>Eubacteriales</taxon>
        <taxon>Clostridiaceae</taxon>
        <taxon>Clostridium</taxon>
    </lineage>
</organism>
<protein>
    <submittedName>
        <fullName evidence="6">Energy-coupling factor transporter transmembrane protein EcfT</fullName>
    </submittedName>
</protein>
<comment type="subcellular location">
    <subcellularLocation>
        <location evidence="1">Membrane</location>
        <topology evidence="1">Multi-pass membrane protein</topology>
    </subcellularLocation>
</comment>
<dbReference type="InterPro" id="IPR003339">
    <property type="entry name" value="ABC/ECF_trnsptr_transmembrane"/>
</dbReference>
<proteinExistence type="predicted"/>
<comment type="caution">
    <text evidence="6">The sequence shown here is derived from an EMBL/GenBank/DDBJ whole genome shotgun (WGS) entry which is preliminary data.</text>
</comment>
<keyword evidence="3 5" id="KW-1133">Transmembrane helix</keyword>
<evidence type="ECO:0000313" key="6">
    <source>
        <dbReference type="EMBL" id="MBU5590432.1"/>
    </source>
</evidence>
<evidence type="ECO:0000256" key="4">
    <source>
        <dbReference type="ARBA" id="ARBA00023136"/>
    </source>
</evidence>
<sequence>MLKKYHTMTTVLVNLIMMFMVLLTNNMIILTAIFIWNLTIAYVYRGFLKYKKIMPYFLSLSLMTLIINSLFVEAGTVEIFKIFGKVVTLEVMLYGIIMSYKILIVIVLFISLELMMDSDKAVSYFSQKMPKTSLMMLIGIKLIPNMENRLNNLKDIYTIRGLNYEEKGMKNRINNAVPILSILLEDSLEGSFDIAEASYVKRALRKNRGVYKKEKYYPRDILICTLAIISFIGYLIFSKYYKINFDIYSDFKDLRMISIQSIILALLILSISLISFVHIKDSTI</sequence>
<evidence type="ECO:0000256" key="1">
    <source>
        <dbReference type="ARBA" id="ARBA00004141"/>
    </source>
</evidence>
<evidence type="ECO:0000256" key="2">
    <source>
        <dbReference type="ARBA" id="ARBA00022692"/>
    </source>
</evidence>
<dbReference type="CDD" id="cd16914">
    <property type="entry name" value="EcfT"/>
    <property type="match status" value="1"/>
</dbReference>
<dbReference type="Proteomes" id="UP000736583">
    <property type="component" value="Unassembled WGS sequence"/>
</dbReference>
<evidence type="ECO:0000313" key="7">
    <source>
        <dbReference type="Proteomes" id="UP000736583"/>
    </source>
</evidence>
<feature type="transmembrane region" description="Helical" evidence="5">
    <location>
        <begin position="53"/>
        <end position="71"/>
    </location>
</feature>
<feature type="transmembrane region" description="Helical" evidence="5">
    <location>
        <begin position="257"/>
        <end position="279"/>
    </location>
</feature>
<feature type="transmembrane region" description="Helical" evidence="5">
    <location>
        <begin position="91"/>
        <end position="110"/>
    </location>
</feature>
<reference evidence="6 7" key="1">
    <citation type="submission" date="2021-06" db="EMBL/GenBank/DDBJ databases">
        <authorList>
            <person name="Sun Q."/>
            <person name="Li D."/>
        </authorList>
    </citation>
    <scope>NUCLEOTIDE SEQUENCE [LARGE SCALE GENOMIC DNA]</scope>
    <source>
        <strain evidence="6 7">MSJ-4</strain>
    </source>
</reference>
<accession>A0ABS6EW24</accession>
<feature type="transmembrane region" description="Helical" evidence="5">
    <location>
        <begin position="12"/>
        <end position="41"/>
    </location>
</feature>
<feature type="transmembrane region" description="Helical" evidence="5">
    <location>
        <begin position="216"/>
        <end position="237"/>
    </location>
</feature>
<keyword evidence="2 5" id="KW-0812">Transmembrane</keyword>
<dbReference type="RefSeq" id="WP_216455634.1">
    <property type="nucleotide sequence ID" value="NZ_JAHLQL010000001.1"/>
</dbReference>
<keyword evidence="4 5" id="KW-0472">Membrane</keyword>
<dbReference type="EMBL" id="JAHLQL010000001">
    <property type="protein sequence ID" value="MBU5590432.1"/>
    <property type="molecule type" value="Genomic_DNA"/>
</dbReference>
<evidence type="ECO:0000256" key="3">
    <source>
        <dbReference type="ARBA" id="ARBA00022989"/>
    </source>
</evidence>
<name>A0ABS6EW24_9CLOT</name>